<reference evidence="14" key="1">
    <citation type="journal article" date="2016" name="Nature">
        <title>Genome evolution in the allotetraploid frog Xenopus laevis.</title>
        <authorList>
            <person name="Session A.M."/>
            <person name="Uno Y."/>
            <person name="Kwon T."/>
            <person name="Chapman J.A."/>
            <person name="Toyoda A."/>
            <person name="Takahashi S."/>
            <person name="Fukui A."/>
            <person name="Hikosaka A."/>
            <person name="Suzuki A."/>
            <person name="Kondo M."/>
            <person name="van Heeringen S.J."/>
            <person name="Quigley I."/>
            <person name="Heinz S."/>
            <person name="Ogino H."/>
            <person name="Ochi H."/>
            <person name="Hellsten U."/>
            <person name="Lyons J.B."/>
            <person name="Simakov O."/>
            <person name="Putnam N."/>
            <person name="Stites J."/>
            <person name="Kuroki Y."/>
            <person name="Tanaka T."/>
            <person name="Michiue T."/>
            <person name="Watanabe M."/>
            <person name="Bogdanovic O."/>
            <person name="Lister R."/>
            <person name="Georgiou G."/>
            <person name="Paranjpe S.S."/>
            <person name="van Kruijsbergen I."/>
            <person name="Shu S."/>
            <person name="Carlson J."/>
            <person name="Kinoshita T."/>
            <person name="Ohta Y."/>
            <person name="Mawaribuchi S."/>
            <person name="Jenkins J."/>
            <person name="Grimwood J."/>
            <person name="Schmutz J."/>
            <person name="Mitros T."/>
            <person name="Mozaffari S.V."/>
            <person name="Suzuki Y."/>
            <person name="Haramoto Y."/>
            <person name="Yamamoto T.S."/>
            <person name="Takagi C."/>
            <person name="Heald R."/>
            <person name="Miller K."/>
            <person name="Haudenschild C."/>
            <person name="Kitzman J."/>
            <person name="Nakayama T."/>
            <person name="Izutsu Y."/>
            <person name="Robert J."/>
            <person name="Fortriede J."/>
            <person name="Burns K."/>
            <person name="Lotay V."/>
            <person name="Karimi K."/>
            <person name="Yasuoka Y."/>
            <person name="Dichmann D.S."/>
            <person name="Flajnik M.F."/>
            <person name="Houston D.W."/>
            <person name="Shendure J."/>
            <person name="DuPasquier L."/>
            <person name="Vize P.D."/>
            <person name="Zorn A.M."/>
            <person name="Ito M."/>
            <person name="Marcotte E.M."/>
            <person name="Wallingford J.B."/>
            <person name="Ito Y."/>
            <person name="Asashima M."/>
            <person name="Ueno N."/>
            <person name="Matsuda Y."/>
            <person name="Veenstra G.J."/>
            <person name="Fujiyama A."/>
            <person name="Harland R.M."/>
            <person name="Taira M."/>
            <person name="Rokhsar D.S."/>
        </authorList>
    </citation>
    <scope>NUCLEOTIDE SEQUENCE [LARGE SCALE GENOMIC DNA]</scope>
    <source>
        <strain evidence="14">J</strain>
    </source>
</reference>
<dbReference type="InterPro" id="IPR013792">
    <property type="entry name" value="RNA3'P_cycl/enolpyr_Trfase_a/b"/>
</dbReference>
<feature type="domain" description="RNA 3'-terminal phosphate cyclase insert" evidence="12">
    <location>
        <begin position="227"/>
        <end position="328"/>
    </location>
</feature>
<dbReference type="CDD" id="cd00874">
    <property type="entry name" value="RNA_Cyclase_Class_II"/>
    <property type="match status" value="1"/>
</dbReference>
<dbReference type="NCBIfam" id="TIGR03399">
    <property type="entry name" value="RNA_3prim_cycl"/>
    <property type="match status" value="1"/>
</dbReference>
<evidence type="ECO:0000259" key="11">
    <source>
        <dbReference type="Pfam" id="PF01137"/>
    </source>
</evidence>
<dbReference type="Gene3D" id="3.30.360.20">
    <property type="entry name" value="RNA 3'-terminal phosphate cyclase, insert domain"/>
    <property type="match status" value="1"/>
</dbReference>
<comment type="catalytic activity">
    <reaction evidence="6">
        <text>a 3'-end 3'-phospho-ribonucleotide-RNA + ATP = a 3'-end 2',3'-cyclophospho-ribonucleotide-RNA + AMP + diphosphate</text>
        <dbReference type="Rhea" id="RHEA:23976"/>
        <dbReference type="Rhea" id="RHEA-COMP:10463"/>
        <dbReference type="Rhea" id="RHEA-COMP:10464"/>
        <dbReference type="ChEBI" id="CHEBI:30616"/>
        <dbReference type="ChEBI" id="CHEBI:33019"/>
        <dbReference type="ChEBI" id="CHEBI:83062"/>
        <dbReference type="ChEBI" id="CHEBI:83064"/>
        <dbReference type="ChEBI" id="CHEBI:456215"/>
        <dbReference type="EC" id="6.5.1.4"/>
    </reaction>
</comment>
<keyword evidence="4" id="KW-0436">Ligase</keyword>
<feature type="binding site" evidence="10">
    <location>
        <begin position="337"/>
        <end position="341"/>
    </location>
    <ligand>
        <name>ATP</name>
        <dbReference type="ChEBI" id="CHEBI:30616"/>
    </ligand>
</feature>
<dbReference type="InterPro" id="IPR023797">
    <property type="entry name" value="RNA3'_phos_cyclase_dom"/>
</dbReference>
<dbReference type="InterPro" id="IPR036553">
    <property type="entry name" value="RPTC_insert"/>
</dbReference>
<gene>
    <name evidence="13" type="ORF">XELAEV_18023422mg</name>
</gene>
<name>A0A974D507_XENLA</name>
<protein>
    <recommendedName>
        <fullName evidence="3">RNA 3'-terminal phosphate cyclase</fullName>
        <ecNumber evidence="2">6.5.1.4</ecNumber>
    </recommendedName>
    <alternativeName>
        <fullName evidence="7">RNA terminal phosphate cyclase domain-containing protein 1</fullName>
    </alternativeName>
</protein>
<dbReference type="EMBL" id="CM004472">
    <property type="protein sequence ID" value="OCT85258.1"/>
    <property type="molecule type" value="Genomic_DNA"/>
</dbReference>
<organism evidence="13 14">
    <name type="scientific">Xenopus laevis</name>
    <name type="common">African clawed frog</name>
    <dbReference type="NCBI Taxonomy" id="8355"/>
    <lineage>
        <taxon>Eukaryota</taxon>
        <taxon>Metazoa</taxon>
        <taxon>Chordata</taxon>
        <taxon>Craniata</taxon>
        <taxon>Vertebrata</taxon>
        <taxon>Euteleostomi</taxon>
        <taxon>Amphibia</taxon>
        <taxon>Batrachia</taxon>
        <taxon>Anura</taxon>
        <taxon>Pipoidea</taxon>
        <taxon>Pipidae</taxon>
        <taxon>Xenopodinae</taxon>
        <taxon>Xenopus</taxon>
        <taxon>Xenopus</taxon>
    </lineage>
</organism>
<keyword evidence="10" id="KW-0067">ATP-binding</keyword>
<dbReference type="HAMAP" id="MF_00200">
    <property type="entry name" value="RTC"/>
    <property type="match status" value="1"/>
</dbReference>
<dbReference type="InterPro" id="IPR017770">
    <property type="entry name" value="RNA3'_term_phos_cyc_type_1"/>
</dbReference>
<dbReference type="EC" id="6.5.1.4" evidence="2"/>
<sequence>MWSRVHAGKKCCQENSVIQLRWARQLLPVLAVTSKRCVPVRMAGEGETVDIDGSIMEGGGQILRICAALGCLLGKRLHVHQIRAGRSTPGLRPQHLSGLQTVRDLCGGKLEKAEIGSTEIEFAPGKIKGGTLTADPKTAGSVCLLLQVSLPCVLFAESPTELILKGGTNAEMAPQIDYTTMVFKPIVEHFSFKLDCDIKRRGYYPRGGGEILVKVSPVKHLNPINLVDRGSVTKIYGRAFVAGVLPYKMAKDMASAAVRCIRSELRDLHVNIQAVQEPKDTAVANGSGIIIVAETSTGCLFAGSALGKKGVTTDRVGMEAAEILLRNLRHGGCVDEYLQDQLIIFMALADGISQIKTGPLTLHTQTAIHFAEQLTKAKFTVKKCEEANTDCNIIECQGIGFKNMNI</sequence>
<dbReference type="AlphaFoldDB" id="A0A974D507"/>
<dbReference type="PIRSF" id="PIRSF005378">
    <property type="entry name" value="RNA3'_term_phos_cycl_euk"/>
    <property type="match status" value="1"/>
</dbReference>
<keyword evidence="5 10" id="KW-0547">Nucleotide-binding</keyword>
<comment type="function">
    <text evidence="8">Catalyzes the conversion of 3'-phosphate to a 2',3'-cyclic phosphodiester at the end of RNA. The mechanism of action of the enzyme occurs in 3 steps: (A) adenylation of the enzyme by ATP; (B) transfer of adenylate to an RNA-N3'P to produce RNA-N3'PP5'A; (C) and attack of the adjacent 2'-hydroxyl on the 3'-phosphorus in the diester linkage to produce the cyclic end product. Likely functions in some aspects of cellular RNA processing. Function plays an important role in regulating axon regeneration by inhibiting central nervous system (CNS) axon regeneration following optic nerve injury.</text>
</comment>
<dbReference type="PANTHER" id="PTHR11096">
    <property type="entry name" value="RNA 3' TERMINAL PHOSPHATE CYCLASE"/>
    <property type="match status" value="1"/>
</dbReference>
<dbReference type="InterPro" id="IPR013791">
    <property type="entry name" value="RNA3'-term_phos_cycl_insert"/>
</dbReference>
<dbReference type="SUPFAM" id="SSF52913">
    <property type="entry name" value="RNA 3'-terminal phosphate cyclase, RPTC, insert domain"/>
    <property type="match status" value="1"/>
</dbReference>
<feature type="active site" description="Tele-AMP-histidine intermediate" evidence="9">
    <location>
        <position position="363"/>
    </location>
</feature>
<dbReference type="GO" id="GO:0005524">
    <property type="term" value="F:ATP binding"/>
    <property type="evidence" value="ECO:0007669"/>
    <property type="project" value="UniProtKB-KW"/>
</dbReference>
<dbReference type="GO" id="GO:0006396">
    <property type="term" value="P:RNA processing"/>
    <property type="evidence" value="ECO:0007669"/>
    <property type="project" value="InterPro"/>
</dbReference>
<dbReference type="Gene3D" id="3.65.10.20">
    <property type="entry name" value="RNA 3'-terminal phosphate cyclase domain"/>
    <property type="match status" value="1"/>
</dbReference>
<evidence type="ECO:0000313" key="13">
    <source>
        <dbReference type="EMBL" id="OCT85258.1"/>
    </source>
</evidence>
<evidence type="ECO:0000256" key="9">
    <source>
        <dbReference type="PIRSR" id="PIRSR005378-1"/>
    </source>
</evidence>
<proteinExistence type="inferred from homology"/>
<dbReference type="GO" id="GO:0005634">
    <property type="term" value="C:nucleus"/>
    <property type="evidence" value="ECO:0007669"/>
    <property type="project" value="TreeGrafter"/>
</dbReference>
<dbReference type="InterPro" id="IPR020719">
    <property type="entry name" value="RNA3'_term_phos_cycl-like_CS"/>
</dbReference>
<dbReference type="InterPro" id="IPR037136">
    <property type="entry name" value="RNA3'_phos_cyclase_dom_sf"/>
</dbReference>
<feature type="binding site" evidence="10">
    <location>
        <position position="147"/>
    </location>
    <ligand>
        <name>ATP</name>
        <dbReference type="ChEBI" id="CHEBI:30616"/>
    </ligand>
</feature>
<evidence type="ECO:0000256" key="2">
    <source>
        <dbReference type="ARBA" id="ARBA00012725"/>
    </source>
</evidence>
<dbReference type="InterPro" id="IPR000228">
    <property type="entry name" value="RNA3'_term_phos_cyc"/>
</dbReference>
<dbReference type="Pfam" id="PF01137">
    <property type="entry name" value="RTC"/>
    <property type="match status" value="1"/>
</dbReference>
<dbReference type="SUPFAM" id="SSF55205">
    <property type="entry name" value="EPT/RTPC-like"/>
    <property type="match status" value="2"/>
</dbReference>
<evidence type="ECO:0000256" key="7">
    <source>
        <dbReference type="ARBA" id="ARBA00032543"/>
    </source>
</evidence>
<evidence type="ECO:0000256" key="3">
    <source>
        <dbReference type="ARBA" id="ARBA00021428"/>
    </source>
</evidence>
<evidence type="ECO:0000256" key="6">
    <source>
        <dbReference type="ARBA" id="ARBA00024481"/>
    </source>
</evidence>
<dbReference type="GO" id="GO:0003963">
    <property type="term" value="F:RNA-3'-phosphate cyclase activity"/>
    <property type="evidence" value="ECO:0007669"/>
    <property type="project" value="UniProtKB-EC"/>
</dbReference>
<evidence type="ECO:0000256" key="8">
    <source>
        <dbReference type="ARBA" id="ARBA00045867"/>
    </source>
</evidence>
<dbReference type="PANTHER" id="PTHR11096:SF0">
    <property type="entry name" value="RNA 3'-TERMINAL PHOSPHATE CYCLASE"/>
    <property type="match status" value="1"/>
</dbReference>
<evidence type="ECO:0000256" key="5">
    <source>
        <dbReference type="ARBA" id="ARBA00022741"/>
    </source>
</evidence>
<comment type="similarity">
    <text evidence="1">Belongs to the RNA 3'-terminal cyclase family. Type 1 subfamily.</text>
</comment>
<dbReference type="OMA" id="WSPPIDY"/>
<evidence type="ECO:0000313" key="14">
    <source>
        <dbReference type="Proteomes" id="UP000694892"/>
    </source>
</evidence>
<dbReference type="Pfam" id="PF05189">
    <property type="entry name" value="RTC_insert"/>
    <property type="match status" value="1"/>
</dbReference>
<evidence type="ECO:0000256" key="4">
    <source>
        <dbReference type="ARBA" id="ARBA00022598"/>
    </source>
</evidence>
<evidence type="ECO:0000259" key="12">
    <source>
        <dbReference type="Pfam" id="PF05189"/>
    </source>
</evidence>
<evidence type="ECO:0000256" key="10">
    <source>
        <dbReference type="PIRSR" id="PIRSR005378-2"/>
    </source>
</evidence>
<dbReference type="PROSITE" id="PS01287">
    <property type="entry name" value="RTC"/>
    <property type="match status" value="1"/>
</dbReference>
<accession>A0A974D507</accession>
<evidence type="ECO:0000256" key="1">
    <source>
        <dbReference type="ARBA" id="ARBA00009206"/>
    </source>
</evidence>
<feature type="domain" description="RNA 3'-terminal phosphate cyclase" evidence="11">
    <location>
        <begin position="56"/>
        <end position="381"/>
    </location>
</feature>
<dbReference type="FunFam" id="3.30.360.20:FF:000002">
    <property type="entry name" value="RNA terminal phosphate cyclase-like 1"/>
    <property type="match status" value="1"/>
</dbReference>
<dbReference type="Proteomes" id="UP000694892">
    <property type="component" value="Chromosome 4L"/>
</dbReference>